<accession>A0AAV7H2H5</accession>
<protein>
    <submittedName>
        <fullName evidence="2">Uncharacterized protein</fullName>
    </submittedName>
</protein>
<organism evidence="2 3">
    <name type="scientific">Dendrobium chrysotoxum</name>
    <name type="common">Orchid</name>
    <dbReference type="NCBI Taxonomy" id="161865"/>
    <lineage>
        <taxon>Eukaryota</taxon>
        <taxon>Viridiplantae</taxon>
        <taxon>Streptophyta</taxon>
        <taxon>Embryophyta</taxon>
        <taxon>Tracheophyta</taxon>
        <taxon>Spermatophyta</taxon>
        <taxon>Magnoliopsida</taxon>
        <taxon>Liliopsida</taxon>
        <taxon>Asparagales</taxon>
        <taxon>Orchidaceae</taxon>
        <taxon>Epidendroideae</taxon>
        <taxon>Malaxideae</taxon>
        <taxon>Dendrobiinae</taxon>
        <taxon>Dendrobium</taxon>
    </lineage>
</organism>
<dbReference type="Proteomes" id="UP000775213">
    <property type="component" value="Unassembled WGS sequence"/>
</dbReference>
<gene>
    <name evidence="2" type="ORF">IEQ34_009280</name>
</gene>
<evidence type="ECO:0000313" key="3">
    <source>
        <dbReference type="Proteomes" id="UP000775213"/>
    </source>
</evidence>
<keyword evidence="3" id="KW-1185">Reference proteome</keyword>
<comment type="caution">
    <text evidence="2">The sequence shown here is derived from an EMBL/GenBank/DDBJ whole genome shotgun (WGS) entry which is preliminary data.</text>
</comment>
<dbReference type="AlphaFoldDB" id="A0AAV7H2H5"/>
<proteinExistence type="predicted"/>
<feature type="compositionally biased region" description="Basic and acidic residues" evidence="1">
    <location>
        <begin position="54"/>
        <end position="75"/>
    </location>
</feature>
<dbReference type="EMBL" id="JAGFBR010000009">
    <property type="protein sequence ID" value="KAH0461705.1"/>
    <property type="molecule type" value="Genomic_DNA"/>
</dbReference>
<reference evidence="2 3" key="1">
    <citation type="journal article" date="2021" name="Hortic Res">
        <title>Chromosome-scale assembly of the Dendrobium chrysotoxum genome enhances the understanding of orchid evolution.</title>
        <authorList>
            <person name="Zhang Y."/>
            <person name="Zhang G.Q."/>
            <person name="Zhang D."/>
            <person name="Liu X.D."/>
            <person name="Xu X.Y."/>
            <person name="Sun W.H."/>
            <person name="Yu X."/>
            <person name="Zhu X."/>
            <person name="Wang Z.W."/>
            <person name="Zhao X."/>
            <person name="Zhong W.Y."/>
            <person name="Chen H."/>
            <person name="Yin W.L."/>
            <person name="Huang T."/>
            <person name="Niu S.C."/>
            <person name="Liu Z.J."/>
        </authorList>
    </citation>
    <scope>NUCLEOTIDE SEQUENCE [LARGE SCALE GENOMIC DNA]</scope>
    <source>
        <strain evidence="2">Lindl</strain>
    </source>
</reference>
<evidence type="ECO:0000256" key="1">
    <source>
        <dbReference type="SAM" id="MobiDB-lite"/>
    </source>
</evidence>
<name>A0AAV7H2H5_DENCH</name>
<evidence type="ECO:0000313" key="2">
    <source>
        <dbReference type="EMBL" id="KAH0461705.1"/>
    </source>
</evidence>
<sequence>MVGERRNRAVVTAQLHMVAEVRLHMVVAETNRMDSPAARRRDNRSPVDNQTLNTERESEREREEKILQSESRNGDAGELLVYI</sequence>
<feature type="region of interest" description="Disordered" evidence="1">
    <location>
        <begin position="31"/>
        <end position="83"/>
    </location>
</feature>